<proteinExistence type="predicted"/>
<keyword evidence="3" id="KW-1185">Reference proteome</keyword>
<keyword evidence="1" id="KW-0472">Membrane</keyword>
<protein>
    <submittedName>
        <fullName evidence="2">Uncharacterized protein</fullName>
    </submittedName>
</protein>
<evidence type="ECO:0000256" key="1">
    <source>
        <dbReference type="SAM" id="Phobius"/>
    </source>
</evidence>
<keyword evidence="1" id="KW-1133">Transmembrane helix</keyword>
<gene>
    <name evidence="2" type="ORF">EDC19_1540</name>
</gene>
<name>A0A4R1MKJ5_9FIRM</name>
<sequence>MSILRKYRFAITLFTVMLILFILINIWPNRGTVDIYMHNGTNNSIMIRTNESQPSTLTLAPFESANIPYEIDFSGQDISIALDSAFLTKEKQVLLFEYVEPAYYGNINVTILEDNTINDLIINSDASVKF</sequence>
<dbReference type="Proteomes" id="UP000294545">
    <property type="component" value="Unassembled WGS sequence"/>
</dbReference>
<reference evidence="2 3" key="1">
    <citation type="submission" date="2019-03" db="EMBL/GenBank/DDBJ databases">
        <title>Genomic Encyclopedia of Type Strains, Phase IV (KMG-IV): sequencing the most valuable type-strain genomes for metagenomic binning, comparative biology and taxonomic classification.</title>
        <authorList>
            <person name="Goeker M."/>
        </authorList>
    </citation>
    <scope>NUCLEOTIDE SEQUENCE [LARGE SCALE GENOMIC DNA]</scope>
    <source>
        <strain evidence="2 3">DSM 24176</strain>
    </source>
</reference>
<organism evidence="2 3">
    <name type="scientific">Natranaerovirga hydrolytica</name>
    <dbReference type="NCBI Taxonomy" id="680378"/>
    <lineage>
        <taxon>Bacteria</taxon>
        <taxon>Bacillati</taxon>
        <taxon>Bacillota</taxon>
        <taxon>Clostridia</taxon>
        <taxon>Lachnospirales</taxon>
        <taxon>Natranaerovirgaceae</taxon>
        <taxon>Natranaerovirga</taxon>
    </lineage>
</organism>
<feature type="transmembrane region" description="Helical" evidence="1">
    <location>
        <begin position="7"/>
        <end position="27"/>
    </location>
</feature>
<comment type="caution">
    <text evidence="2">The sequence shown here is derived from an EMBL/GenBank/DDBJ whole genome shotgun (WGS) entry which is preliminary data.</text>
</comment>
<accession>A0A4R1MKJ5</accession>
<evidence type="ECO:0000313" key="2">
    <source>
        <dbReference type="EMBL" id="TCK93348.1"/>
    </source>
</evidence>
<dbReference type="EMBL" id="SMGQ01000012">
    <property type="protein sequence ID" value="TCK93348.1"/>
    <property type="molecule type" value="Genomic_DNA"/>
</dbReference>
<dbReference type="AlphaFoldDB" id="A0A4R1MKJ5"/>
<evidence type="ECO:0000313" key="3">
    <source>
        <dbReference type="Proteomes" id="UP000294545"/>
    </source>
</evidence>
<keyword evidence="1" id="KW-0812">Transmembrane</keyword>